<protein>
    <submittedName>
        <fullName evidence="2">Uncharacterized protein</fullName>
    </submittedName>
</protein>
<dbReference type="EMBL" id="CADEAL010002424">
    <property type="protein sequence ID" value="CAB1440261.1"/>
    <property type="molecule type" value="Genomic_DNA"/>
</dbReference>
<feature type="region of interest" description="Disordered" evidence="1">
    <location>
        <begin position="45"/>
        <end position="110"/>
    </location>
</feature>
<dbReference type="Proteomes" id="UP001153269">
    <property type="component" value="Unassembled WGS sequence"/>
</dbReference>
<evidence type="ECO:0000256" key="1">
    <source>
        <dbReference type="SAM" id="MobiDB-lite"/>
    </source>
</evidence>
<feature type="compositionally biased region" description="Basic and acidic residues" evidence="1">
    <location>
        <begin position="77"/>
        <end position="101"/>
    </location>
</feature>
<feature type="compositionally biased region" description="Acidic residues" evidence="1">
    <location>
        <begin position="45"/>
        <end position="56"/>
    </location>
</feature>
<evidence type="ECO:0000313" key="3">
    <source>
        <dbReference type="Proteomes" id="UP001153269"/>
    </source>
</evidence>
<reference evidence="2" key="1">
    <citation type="submission" date="2020-03" db="EMBL/GenBank/DDBJ databases">
        <authorList>
            <person name="Weist P."/>
        </authorList>
    </citation>
    <scope>NUCLEOTIDE SEQUENCE</scope>
</reference>
<name>A0A9N7YUE0_PLEPL</name>
<keyword evidence="3" id="KW-1185">Reference proteome</keyword>
<organism evidence="2 3">
    <name type="scientific">Pleuronectes platessa</name>
    <name type="common">European plaice</name>
    <dbReference type="NCBI Taxonomy" id="8262"/>
    <lineage>
        <taxon>Eukaryota</taxon>
        <taxon>Metazoa</taxon>
        <taxon>Chordata</taxon>
        <taxon>Craniata</taxon>
        <taxon>Vertebrata</taxon>
        <taxon>Euteleostomi</taxon>
        <taxon>Actinopterygii</taxon>
        <taxon>Neopterygii</taxon>
        <taxon>Teleostei</taxon>
        <taxon>Neoteleostei</taxon>
        <taxon>Acanthomorphata</taxon>
        <taxon>Carangaria</taxon>
        <taxon>Pleuronectiformes</taxon>
        <taxon>Pleuronectoidei</taxon>
        <taxon>Pleuronectidae</taxon>
        <taxon>Pleuronectes</taxon>
    </lineage>
</organism>
<sequence>MAVSYAGDLDKVCTASHAMSIGIGSRTSRQASKDKRWVTAAVAEEAEVDEREEQEDEEKREGKGSCFFGRGRRGGGGKHEEKGIAEEAEDYGKIDGAERAVHLHPRCMRQ</sequence>
<accession>A0A9N7YUE0</accession>
<dbReference type="AlphaFoldDB" id="A0A9N7YUE0"/>
<comment type="caution">
    <text evidence="2">The sequence shown here is derived from an EMBL/GenBank/DDBJ whole genome shotgun (WGS) entry which is preliminary data.</text>
</comment>
<evidence type="ECO:0000313" key="2">
    <source>
        <dbReference type="EMBL" id="CAB1440261.1"/>
    </source>
</evidence>
<proteinExistence type="predicted"/>
<gene>
    <name evidence="2" type="ORF">PLEPLA_LOCUS28027</name>
</gene>